<dbReference type="Proteomes" id="UP000610611">
    <property type="component" value="Unassembled WGS sequence"/>
</dbReference>
<feature type="compositionally biased region" description="Polar residues" evidence="1">
    <location>
        <begin position="299"/>
        <end position="311"/>
    </location>
</feature>
<feature type="transmembrane region" description="Helical" evidence="2">
    <location>
        <begin position="155"/>
        <end position="174"/>
    </location>
</feature>
<protein>
    <submittedName>
        <fullName evidence="4">CPBP family intramembrane metalloprotease</fullName>
    </submittedName>
</protein>
<gene>
    <name evidence="4" type="ORF">GOC83_08650</name>
</gene>
<reference evidence="4" key="1">
    <citation type="submission" date="2019-12" db="EMBL/GenBank/DDBJ databases">
        <title>The whole-genome sequencing of Haloarcula japonica strain pws8.</title>
        <authorList>
            <person name="Verma D.K."/>
            <person name="Gopal K."/>
            <person name="Prasad E.S."/>
        </authorList>
    </citation>
    <scope>NUCLEOTIDE SEQUENCE</scope>
    <source>
        <strain evidence="4">Pws8</strain>
    </source>
</reference>
<dbReference type="AlphaFoldDB" id="A0A847U0B3"/>
<feature type="transmembrane region" description="Helical" evidence="2">
    <location>
        <begin position="85"/>
        <end position="107"/>
    </location>
</feature>
<name>A0A847U0B3_9EURY</name>
<feature type="transmembrane region" description="Helical" evidence="2">
    <location>
        <begin position="249"/>
        <end position="270"/>
    </location>
</feature>
<feature type="transmembrane region" description="Helical" evidence="2">
    <location>
        <begin position="14"/>
        <end position="35"/>
    </location>
</feature>
<dbReference type="RefSeq" id="WP_170083281.1">
    <property type="nucleotide sequence ID" value="NZ_WOWB01000001.1"/>
</dbReference>
<keyword evidence="2" id="KW-1133">Transmembrane helix</keyword>
<dbReference type="Pfam" id="PF02517">
    <property type="entry name" value="Rce1-like"/>
    <property type="match status" value="1"/>
</dbReference>
<feature type="transmembrane region" description="Helical" evidence="2">
    <location>
        <begin position="113"/>
        <end position="134"/>
    </location>
</feature>
<evidence type="ECO:0000313" key="5">
    <source>
        <dbReference type="Proteomes" id="UP000610611"/>
    </source>
</evidence>
<evidence type="ECO:0000256" key="2">
    <source>
        <dbReference type="SAM" id="Phobius"/>
    </source>
</evidence>
<comment type="caution">
    <text evidence="4">The sequence shown here is derived from an EMBL/GenBank/DDBJ whole genome shotgun (WGS) entry which is preliminary data.</text>
</comment>
<dbReference type="InterPro" id="IPR003675">
    <property type="entry name" value="Rce1/LyrA-like_dom"/>
</dbReference>
<keyword evidence="4" id="KW-0645">Protease</keyword>
<dbReference type="InterPro" id="IPR042150">
    <property type="entry name" value="MmRce1-like"/>
</dbReference>
<keyword evidence="4" id="KW-0482">Metalloprotease</keyword>
<keyword evidence="2" id="KW-0812">Transmembrane</keyword>
<dbReference type="GO" id="GO:0006508">
    <property type="term" value="P:proteolysis"/>
    <property type="evidence" value="ECO:0007669"/>
    <property type="project" value="UniProtKB-KW"/>
</dbReference>
<dbReference type="GO" id="GO:0008237">
    <property type="term" value="F:metallopeptidase activity"/>
    <property type="evidence" value="ECO:0007669"/>
    <property type="project" value="UniProtKB-KW"/>
</dbReference>
<sequence length="311" mass="33222">MALSVRSWIDRHRIASFLAVTYIFTWTIQAVVALSGMTASWTMSILIGFGGFGPPVGAAVVVWASGGSLRSWVGQFFKWRIGAKWWAAALLIPLVVLALGSVLYVALGGPVDLSALPFPGIYLFVMAWGTVWGGGQEELGWRGFMIPVLQERHSALVTSLLVGVAWAGWHLPLLLNANTTHGSWPISQQLIWGFTIFAGSILWTWMYNNTGSVLAAAVFHAGMNSIGVFHPADRAALIPGGIPDPWLNFLAEISSAVVLVGIAVLIVLAFGSDRLSKHDVPDTGVLGLDRGSARPTDGADTTANFGQEQQG</sequence>
<evidence type="ECO:0000313" key="4">
    <source>
        <dbReference type="EMBL" id="NLV06196.1"/>
    </source>
</evidence>
<dbReference type="GO" id="GO:0080120">
    <property type="term" value="P:CAAX-box protein maturation"/>
    <property type="evidence" value="ECO:0007669"/>
    <property type="project" value="UniProtKB-ARBA"/>
</dbReference>
<dbReference type="GO" id="GO:0004175">
    <property type="term" value="F:endopeptidase activity"/>
    <property type="evidence" value="ECO:0007669"/>
    <property type="project" value="UniProtKB-ARBA"/>
</dbReference>
<dbReference type="PANTHER" id="PTHR35797">
    <property type="entry name" value="PROTEASE-RELATED"/>
    <property type="match status" value="1"/>
</dbReference>
<feature type="domain" description="CAAX prenyl protease 2/Lysostaphin resistance protein A-like" evidence="3">
    <location>
        <begin position="123"/>
        <end position="225"/>
    </location>
</feature>
<accession>A0A847U0B3</accession>
<feature type="region of interest" description="Disordered" evidence="1">
    <location>
        <begin position="286"/>
        <end position="311"/>
    </location>
</feature>
<evidence type="ECO:0000259" key="3">
    <source>
        <dbReference type="Pfam" id="PF02517"/>
    </source>
</evidence>
<organism evidence="4 5">
    <name type="scientific">Haloarcula rubripromontorii</name>
    <dbReference type="NCBI Taxonomy" id="1705562"/>
    <lineage>
        <taxon>Archaea</taxon>
        <taxon>Methanobacteriati</taxon>
        <taxon>Methanobacteriota</taxon>
        <taxon>Stenosarchaea group</taxon>
        <taxon>Halobacteria</taxon>
        <taxon>Halobacteriales</taxon>
        <taxon>Haloarculaceae</taxon>
        <taxon>Haloarcula</taxon>
    </lineage>
</organism>
<keyword evidence="4" id="KW-0378">Hydrolase</keyword>
<feature type="transmembrane region" description="Helical" evidence="2">
    <location>
        <begin position="186"/>
        <end position="205"/>
    </location>
</feature>
<proteinExistence type="predicted"/>
<dbReference type="PANTHER" id="PTHR35797:SF1">
    <property type="entry name" value="PROTEASE"/>
    <property type="match status" value="1"/>
</dbReference>
<keyword evidence="2" id="KW-0472">Membrane</keyword>
<feature type="transmembrane region" description="Helical" evidence="2">
    <location>
        <begin position="41"/>
        <end position="64"/>
    </location>
</feature>
<evidence type="ECO:0000256" key="1">
    <source>
        <dbReference type="SAM" id="MobiDB-lite"/>
    </source>
</evidence>
<dbReference type="EMBL" id="WOWB01000001">
    <property type="protein sequence ID" value="NLV06196.1"/>
    <property type="molecule type" value="Genomic_DNA"/>
</dbReference>